<feature type="transmembrane region" description="Helical" evidence="8">
    <location>
        <begin position="657"/>
        <end position="678"/>
    </location>
</feature>
<keyword evidence="5 8" id="KW-1133">Transmembrane helix</keyword>
<dbReference type="GO" id="GO:0005524">
    <property type="term" value="F:ATP binding"/>
    <property type="evidence" value="ECO:0007669"/>
    <property type="project" value="UniProtKB-KW"/>
</dbReference>
<dbReference type="PANTHER" id="PTHR43038:SF2">
    <property type="entry name" value="RH61964P"/>
    <property type="match status" value="1"/>
</dbReference>
<gene>
    <name evidence="11" type="primary">abcG23_1</name>
    <name evidence="11" type="ORF">c0_g1_i4</name>
</gene>
<proteinExistence type="predicted"/>
<comment type="subcellular location">
    <subcellularLocation>
        <location evidence="1">Membrane</location>
        <topology evidence="1">Multi-pass membrane protein</topology>
    </subcellularLocation>
</comment>
<evidence type="ECO:0000313" key="11">
    <source>
        <dbReference type="EMBL" id="JAI31948.1"/>
    </source>
</evidence>
<dbReference type="InterPro" id="IPR017871">
    <property type="entry name" value="ABC_transporter-like_CS"/>
</dbReference>
<evidence type="ECO:0000256" key="4">
    <source>
        <dbReference type="ARBA" id="ARBA00022840"/>
    </source>
</evidence>
<evidence type="ECO:0000256" key="1">
    <source>
        <dbReference type="ARBA" id="ARBA00004141"/>
    </source>
</evidence>
<feature type="transmembrane region" description="Helical" evidence="8">
    <location>
        <begin position="574"/>
        <end position="598"/>
    </location>
</feature>
<accession>A0A0K8UZH2</accession>
<evidence type="ECO:0000256" key="3">
    <source>
        <dbReference type="ARBA" id="ARBA00022741"/>
    </source>
</evidence>
<keyword evidence="3" id="KW-0547">Nucleotide-binding</keyword>
<dbReference type="PROSITE" id="PS00211">
    <property type="entry name" value="ABC_TRANSPORTER_1"/>
    <property type="match status" value="1"/>
</dbReference>
<evidence type="ECO:0000259" key="10">
    <source>
        <dbReference type="PROSITE" id="PS51012"/>
    </source>
</evidence>
<dbReference type="Pfam" id="PF12698">
    <property type="entry name" value="ABC2_membrane_3"/>
    <property type="match status" value="1"/>
</dbReference>
<evidence type="ECO:0000256" key="2">
    <source>
        <dbReference type="ARBA" id="ARBA00022692"/>
    </source>
</evidence>
<dbReference type="EMBL" id="GDHF01020366">
    <property type="protein sequence ID" value="JAI31948.1"/>
    <property type="molecule type" value="Transcribed_RNA"/>
</dbReference>
<dbReference type="GO" id="GO:0140359">
    <property type="term" value="F:ABC-type transporter activity"/>
    <property type="evidence" value="ECO:0007669"/>
    <property type="project" value="InterPro"/>
</dbReference>
<dbReference type="PROSITE" id="PS51012">
    <property type="entry name" value="ABC_TM2"/>
    <property type="match status" value="1"/>
</dbReference>
<name>A0A0K8UZH2_BACLA</name>
<dbReference type="PROSITE" id="PS50893">
    <property type="entry name" value="ABC_TRANSPORTER_2"/>
    <property type="match status" value="1"/>
</dbReference>
<evidence type="ECO:0000259" key="9">
    <source>
        <dbReference type="PROSITE" id="PS50893"/>
    </source>
</evidence>
<dbReference type="OrthoDB" id="10255969at2759"/>
<feature type="transmembrane region" description="Helical" evidence="8">
    <location>
        <begin position="684"/>
        <end position="703"/>
    </location>
</feature>
<dbReference type="Gene3D" id="3.40.50.300">
    <property type="entry name" value="P-loop containing nucleotide triphosphate hydrolases"/>
    <property type="match status" value="1"/>
</dbReference>
<feature type="domain" description="ABC transmembrane type-2" evidence="10">
    <location>
        <begin position="536"/>
        <end position="768"/>
    </location>
</feature>
<keyword evidence="2 8" id="KW-0812">Transmembrane</keyword>
<keyword evidence="6 8" id="KW-0472">Membrane</keyword>
<dbReference type="InterPro" id="IPR003593">
    <property type="entry name" value="AAA+_ATPase"/>
</dbReference>
<organism evidence="11">
    <name type="scientific">Bactrocera latifrons</name>
    <name type="common">Malaysian fruit fly</name>
    <name type="synonym">Chaetodacus latifrons</name>
    <dbReference type="NCBI Taxonomy" id="174628"/>
    <lineage>
        <taxon>Eukaryota</taxon>
        <taxon>Metazoa</taxon>
        <taxon>Ecdysozoa</taxon>
        <taxon>Arthropoda</taxon>
        <taxon>Hexapoda</taxon>
        <taxon>Insecta</taxon>
        <taxon>Pterygota</taxon>
        <taxon>Neoptera</taxon>
        <taxon>Endopterygota</taxon>
        <taxon>Diptera</taxon>
        <taxon>Brachycera</taxon>
        <taxon>Muscomorpha</taxon>
        <taxon>Tephritoidea</taxon>
        <taxon>Tephritidae</taxon>
        <taxon>Bactrocera</taxon>
        <taxon>Bactrocera</taxon>
    </lineage>
</organism>
<evidence type="ECO:0000256" key="6">
    <source>
        <dbReference type="ARBA" id="ARBA00023136"/>
    </source>
</evidence>
<feature type="domain" description="ABC transporter" evidence="9">
    <location>
        <begin position="4"/>
        <end position="238"/>
    </location>
</feature>
<feature type="transmembrane region" description="Helical" evidence="8">
    <location>
        <begin position="744"/>
        <end position="765"/>
    </location>
</feature>
<dbReference type="AlphaFoldDB" id="A0A0K8UZH2"/>
<dbReference type="SUPFAM" id="SSF52540">
    <property type="entry name" value="P-loop containing nucleoside triphosphate hydrolases"/>
    <property type="match status" value="1"/>
</dbReference>
<dbReference type="GO" id="GO:0016887">
    <property type="term" value="F:ATP hydrolysis activity"/>
    <property type="evidence" value="ECO:0007669"/>
    <property type="project" value="InterPro"/>
</dbReference>
<feature type="transmembrane region" description="Helical" evidence="8">
    <location>
        <begin position="618"/>
        <end position="645"/>
    </location>
</feature>
<evidence type="ECO:0000256" key="7">
    <source>
        <dbReference type="SAM" id="MobiDB-lite"/>
    </source>
</evidence>
<dbReference type="InterPro" id="IPR047817">
    <property type="entry name" value="ABC2_TM_bact-type"/>
</dbReference>
<dbReference type="SMART" id="SM00382">
    <property type="entry name" value="AAA"/>
    <property type="match status" value="1"/>
</dbReference>
<dbReference type="Pfam" id="PF00005">
    <property type="entry name" value="ABC_tran"/>
    <property type="match status" value="1"/>
</dbReference>
<dbReference type="GO" id="GO:0016020">
    <property type="term" value="C:membrane"/>
    <property type="evidence" value="ECO:0007669"/>
    <property type="project" value="UniProtKB-SubCell"/>
</dbReference>
<evidence type="ECO:0000256" key="8">
    <source>
        <dbReference type="SAM" id="Phobius"/>
    </source>
</evidence>
<evidence type="ECO:0000256" key="5">
    <source>
        <dbReference type="ARBA" id="ARBA00022989"/>
    </source>
</evidence>
<sequence length="769" mass="86909">MAAVEVRNGYKYYGSKSNPKIILNYLNMNVMRGSIYGLLGASGCGKTTLLSCLVGQRQLNSGEVTVLGMKPGQPGSGIPGARIGYMPQEIALVDEMTVKETIFYFGRIYGLKEEQIREKFKILRSLLQLPPPRQLVKNCSGGQQRRVSFACAMIHEPELLILDEPTVGLDPMLREKIWDFLVESTRNSKMAVIITTHYIEEAKKANCIGLMRNGVLLAEDTPINIMIKFECNSIEDAFLILSQKQGDSDVVQPNTINTSQPPAIMHSVEVIDATSPEPNDICKKLPVDENDNKTQRTDQGGHCREQETDNRKRIFFTTRGRIKALMTKNFVQLFRQPSGIIFMLLFPLIQLTCFYLAIGKTPTNLKLGIVSGEVNDYATCFDQNLRTVFNHNDTCEFKKISCRYITELGDDIAERVCIYLHIFLLNFKQKLEKLAKYTNNIFKNKKQLTNTQIHISIFAQVYYKTEEEAYNASKRTEVLGYIMFPSNFSESMRVRMEEGRYADDGAVENSVLSVHIDMTDQQIGYFIERKLRDSFGSFVKNVLADCNLPAGLGNIPIQFQEPVYGSFDIEFQQYVAPGVVMTMVFFLATLMTAAVFISERMDGVWDRTLVAGVSAMEMLWAHLLTQLIIMAFQSFEVIMYIGLVFDTYNKGDTATLIGLLTMTAFCGMLFGLLISVYCKSHTEANFVATGAFYPMIILCGLLWPLEGMPKSLQDIVLFFPFTIPSISARNIIEKGWSITNWQVYNGFIVMSVWIVIFFTLCMVGLKRKA</sequence>
<dbReference type="InterPro" id="IPR027417">
    <property type="entry name" value="P-loop_NTPase"/>
</dbReference>
<dbReference type="PANTHER" id="PTHR43038">
    <property type="entry name" value="ATP-BINDING CASSETTE, SUB-FAMILY H, MEMBER 1"/>
    <property type="match status" value="1"/>
</dbReference>
<reference evidence="11" key="1">
    <citation type="submission" date="2015-06" db="EMBL/GenBank/DDBJ databases">
        <authorList>
            <person name="Hoefler B.C."/>
            <person name="Straight P.D."/>
        </authorList>
    </citation>
    <scope>NUCLEOTIDE SEQUENCE</scope>
</reference>
<protein>
    <submittedName>
        <fullName evidence="11">ABC transporter G family member 23</fullName>
    </submittedName>
</protein>
<dbReference type="InterPro" id="IPR003439">
    <property type="entry name" value="ABC_transporter-like_ATP-bd"/>
</dbReference>
<keyword evidence="4" id="KW-0067">ATP-binding</keyword>
<dbReference type="InterPro" id="IPR013525">
    <property type="entry name" value="ABC2_TM"/>
</dbReference>
<feature type="region of interest" description="Disordered" evidence="7">
    <location>
        <begin position="283"/>
        <end position="306"/>
    </location>
</feature>